<evidence type="ECO:0000256" key="1">
    <source>
        <dbReference type="SAM" id="Coils"/>
    </source>
</evidence>
<dbReference type="RefSeq" id="WP_379510788.1">
    <property type="nucleotide sequence ID" value="NZ_JBHRTQ010000014.1"/>
</dbReference>
<comment type="caution">
    <text evidence="3">The sequence shown here is derived from an EMBL/GenBank/DDBJ whole genome shotgun (WGS) entry which is preliminary data.</text>
</comment>
<evidence type="ECO:0000313" key="4">
    <source>
        <dbReference type="Proteomes" id="UP001595604"/>
    </source>
</evidence>
<protein>
    <submittedName>
        <fullName evidence="3">Toprim domain-containing protein</fullName>
    </submittedName>
</protein>
<accession>A0ABV7IV10</accession>
<proteinExistence type="predicted"/>
<feature type="coiled-coil region" evidence="1">
    <location>
        <begin position="82"/>
        <end position="118"/>
    </location>
</feature>
<keyword evidence="4" id="KW-1185">Reference proteome</keyword>
<keyword evidence="1" id="KW-0175">Coiled coil</keyword>
<evidence type="ECO:0000259" key="2">
    <source>
        <dbReference type="SMART" id="SM00493"/>
    </source>
</evidence>
<gene>
    <name evidence="3" type="ORF">ACFOD9_14215</name>
</gene>
<organism evidence="3 4">
    <name type="scientific">Novosphingobium bradum</name>
    <dbReference type="NCBI Taxonomy" id="1737444"/>
    <lineage>
        <taxon>Bacteria</taxon>
        <taxon>Pseudomonadati</taxon>
        <taxon>Pseudomonadota</taxon>
        <taxon>Alphaproteobacteria</taxon>
        <taxon>Sphingomonadales</taxon>
        <taxon>Sphingomonadaceae</taxon>
        <taxon>Novosphingobium</taxon>
    </lineage>
</organism>
<dbReference type="CDD" id="cd01029">
    <property type="entry name" value="TOPRIM_primases"/>
    <property type="match status" value="1"/>
</dbReference>
<name>A0ABV7IV10_9SPHN</name>
<dbReference type="InterPro" id="IPR006171">
    <property type="entry name" value="TOPRIM_dom"/>
</dbReference>
<dbReference type="Proteomes" id="UP001595604">
    <property type="component" value="Unassembled WGS sequence"/>
</dbReference>
<reference evidence="4" key="1">
    <citation type="journal article" date="2019" name="Int. J. Syst. Evol. Microbiol.">
        <title>The Global Catalogue of Microorganisms (GCM) 10K type strain sequencing project: providing services to taxonomists for standard genome sequencing and annotation.</title>
        <authorList>
            <consortium name="The Broad Institute Genomics Platform"/>
            <consortium name="The Broad Institute Genome Sequencing Center for Infectious Disease"/>
            <person name="Wu L."/>
            <person name="Ma J."/>
        </authorList>
    </citation>
    <scope>NUCLEOTIDE SEQUENCE [LARGE SCALE GENOMIC DNA]</scope>
    <source>
        <strain evidence="4">KCTC 42984</strain>
    </source>
</reference>
<dbReference type="Pfam" id="PF13362">
    <property type="entry name" value="Toprim_3"/>
    <property type="match status" value="1"/>
</dbReference>
<dbReference type="InterPro" id="IPR034154">
    <property type="entry name" value="TOPRIM_DnaG/twinkle"/>
</dbReference>
<evidence type="ECO:0000313" key="3">
    <source>
        <dbReference type="EMBL" id="MFC3175409.1"/>
    </source>
</evidence>
<dbReference type="EMBL" id="JBHRTQ010000014">
    <property type="protein sequence ID" value="MFC3175409.1"/>
    <property type="molecule type" value="Genomic_DNA"/>
</dbReference>
<feature type="domain" description="Toprim" evidence="2">
    <location>
        <begin position="188"/>
        <end position="261"/>
    </location>
</feature>
<dbReference type="SMART" id="SM00493">
    <property type="entry name" value="TOPRIM"/>
    <property type="match status" value="1"/>
</dbReference>
<sequence>MIDLQAIAARYGGNLSGRECLIPTPGHSRRDRGTALRLAPGAPDGLLVTCYNGGMAEALAVKDALRRDGFLPARDGTCRELTQAERDAIRRAEAERERERHERQAQAAEIARQRLAGARPADRGHPYLNRKRIGPERLWQEGDKLIVPMADAEGNLWNLQAIGPEGEKRFLAGGRIKGTFWHCGKAADRLVIGEGVATVAAVRRATGLPVIAAMTAGNLPDVAAAIRAKRPDLQLIIAADDDKAGMEAARIASQRTGALIALPGELHHG</sequence>